<keyword evidence="2" id="KW-1185">Reference proteome</keyword>
<dbReference type="AlphaFoldDB" id="J3M7I3"/>
<reference evidence="1" key="2">
    <citation type="submission" date="2013-04" db="UniProtKB">
        <authorList>
            <consortium name="EnsemblPlants"/>
        </authorList>
    </citation>
    <scope>IDENTIFICATION</scope>
</reference>
<proteinExistence type="predicted"/>
<dbReference type="HOGENOM" id="CLU_2501548_0_0_1"/>
<dbReference type="EnsemblPlants" id="OB05G25570.1">
    <property type="protein sequence ID" value="OB05G25570.1"/>
    <property type="gene ID" value="OB05G25570"/>
</dbReference>
<dbReference type="Proteomes" id="UP000006038">
    <property type="component" value="Chromosome 5"/>
</dbReference>
<accession>J3M7I3</accession>
<reference evidence="1" key="1">
    <citation type="journal article" date="2013" name="Nat. Commun.">
        <title>Whole-genome sequencing of Oryza brachyantha reveals mechanisms underlying Oryza genome evolution.</title>
        <authorList>
            <person name="Chen J."/>
            <person name="Huang Q."/>
            <person name="Gao D."/>
            <person name="Wang J."/>
            <person name="Lang Y."/>
            <person name="Liu T."/>
            <person name="Li B."/>
            <person name="Bai Z."/>
            <person name="Luis Goicoechea J."/>
            <person name="Liang C."/>
            <person name="Chen C."/>
            <person name="Zhang W."/>
            <person name="Sun S."/>
            <person name="Liao Y."/>
            <person name="Zhang X."/>
            <person name="Yang L."/>
            <person name="Song C."/>
            <person name="Wang M."/>
            <person name="Shi J."/>
            <person name="Liu G."/>
            <person name="Liu J."/>
            <person name="Zhou H."/>
            <person name="Zhou W."/>
            <person name="Yu Q."/>
            <person name="An N."/>
            <person name="Chen Y."/>
            <person name="Cai Q."/>
            <person name="Wang B."/>
            <person name="Liu B."/>
            <person name="Min J."/>
            <person name="Huang Y."/>
            <person name="Wu H."/>
            <person name="Li Z."/>
            <person name="Zhang Y."/>
            <person name="Yin Y."/>
            <person name="Song W."/>
            <person name="Jiang J."/>
            <person name="Jackson S.A."/>
            <person name="Wing R.A."/>
            <person name="Wang J."/>
            <person name="Chen M."/>
        </authorList>
    </citation>
    <scope>NUCLEOTIDE SEQUENCE [LARGE SCALE GENOMIC DNA]</scope>
    <source>
        <strain evidence="1">cv. IRGC 101232</strain>
    </source>
</reference>
<evidence type="ECO:0000313" key="1">
    <source>
        <dbReference type="EnsemblPlants" id="OB05G25570.1"/>
    </source>
</evidence>
<organism evidence="1">
    <name type="scientific">Oryza brachyantha</name>
    <name type="common">malo sina</name>
    <dbReference type="NCBI Taxonomy" id="4533"/>
    <lineage>
        <taxon>Eukaryota</taxon>
        <taxon>Viridiplantae</taxon>
        <taxon>Streptophyta</taxon>
        <taxon>Embryophyta</taxon>
        <taxon>Tracheophyta</taxon>
        <taxon>Spermatophyta</taxon>
        <taxon>Magnoliopsida</taxon>
        <taxon>Liliopsida</taxon>
        <taxon>Poales</taxon>
        <taxon>Poaceae</taxon>
        <taxon>BOP clade</taxon>
        <taxon>Oryzoideae</taxon>
        <taxon>Oryzeae</taxon>
        <taxon>Oryzinae</taxon>
        <taxon>Oryza</taxon>
    </lineage>
</organism>
<dbReference type="Gramene" id="OB05G25570.1">
    <property type="protein sequence ID" value="OB05G25570.1"/>
    <property type="gene ID" value="OB05G25570"/>
</dbReference>
<evidence type="ECO:0000313" key="2">
    <source>
        <dbReference type="Proteomes" id="UP000006038"/>
    </source>
</evidence>
<sequence>MHSNGYDDKAKHFVDVDQSNSTTKVMVFESHDASNDESDGVGSFLVPCDMVALAKESQALLCLYRIFLLLVTFNTDEDGHRDIVNI</sequence>
<name>J3M7I3_ORYBR</name>
<protein>
    <submittedName>
        <fullName evidence="1">Uncharacterized protein</fullName>
    </submittedName>
</protein>